<proteinExistence type="predicted"/>
<organism evidence="4 5">
    <name type="scientific">Bacillus bruguierae</name>
    <dbReference type="NCBI Taxonomy" id="3127667"/>
    <lineage>
        <taxon>Bacteria</taxon>
        <taxon>Bacillati</taxon>
        <taxon>Bacillota</taxon>
        <taxon>Bacilli</taxon>
        <taxon>Bacillales</taxon>
        <taxon>Bacillaceae</taxon>
        <taxon>Bacillus</taxon>
    </lineage>
</organism>
<dbReference type="PANTHER" id="PTHR42834">
    <property type="entry name" value="ENDONUCLEASE/EXONUCLEASE/PHOSPHATASE FAMILY PROTEIN (AFU_ORTHOLOGUE AFUA_3G09210)"/>
    <property type="match status" value="1"/>
</dbReference>
<reference evidence="4 5" key="1">
    <citation type="submission" date="2024-01" db="EMBL/GenBank/DDBJ databases">
        <title>Seven novel Bacillus-like species.</title>
        <authorList>
            <person name="Liu G."/>
        </authorList>
    </citation>
    <scope>NUCLEOTIDE SEQUENCE [LARGE SCALE GENOMIC DNA]</scope>
    <source>
        <strain evidence="4 5">FJAT-51639</strain>
    </source>
</reference>
<dbReference type="Pfam" id="PF03372">
    <property type="entry name" value="Exo_endo_phos"/>
    <property type="match status" value="1"/>
</dbReference>
<gene>
    <name evidence="4" type="ORF">WAZ07_25290</name>
</gene>
<evidence type="ECO:0000313" key="5">
    <source>
        <dbReference type="Proteomes" id="UP001372526"/>
    </source>
</evidence>
<evidence type="ECO:0000259" key="2">
    <source>
        <dbReference type="Pfam" id="PF03372"/>
    </source>
</evidence>
<dbReference type="EMBL" id="JBAWSX010000028">
    <property type="protein sequence ID" value="MEI4804436.1"/>
    <property type="molecule type" value="Genomic_DNA"/>
</dbReference>
<feature type="domain" description="Endonuclease/exonuclease/phosphatase" evidence="2">
    <location>
        <begin position="398"/>
        <end position="688"/>
    </location>
</feature>
<keyword evidence="5" id="KW-1185">Reference proteome</keyword>
<dbReference type="CDD" id="cd10283">
    <property type="entry name" value="MnuA_DNase1-like"/>
    <property type="match status" value="1"/>
</dbReference>
<dbReference type="Gene3D" id="3.60.10.10">
    <property type="entry name" value="Endonuclease/exonuclease/phosphatase"/>
    <property type="match status" value="1"/>
</dbReference>
<dbReference type="PANTHER" id="PTHR42834:SF1">
    <property type="entry name" value="ENDONUCLEASE_EXONUCLEASE_PHOSPHATASE FAMILY PROTEIN (AFU_ORTHOLOGUE AFUA_3G09210)"/>
    <property type="match status" value="1"/>
</dbReference>
<dbReference type="Proteomes" id="UP001372526">
    <property type="component" value="Unassembled WGS sequence"/>
</dbReference>
<evidence type="ECO:0000259" key="3">
    <source>
        <dbReference type="Pfam" id="PF13290"/>
    </source>
</evidence>
<dbReference type="InterPro" id="IPR059177">
    <property type="entry name" value="GH29D-like_dom"/>
</dbReference>
<accession>A0ABU8FP20</accession>
<evidence type="ECO:0000256" key="1">
    <source>
        <dbReference type="SAM" id="SignalP"/>
    </source>
</evidence>
<evidence type="ECO:0000313" key="4">
    <source>
        <dbReference type="EMBL" id="MEI4804436.1"/>
    </source>
</evidence>
<dbReference type="RefSeq" id="WP_336474602.1">
    <property type="nucleotide sequence ID" value="NZ_JBAWSX010000028.1"/>
</dbReference>
<dbReference type="Pfam" id="PF13290">
    <property type="entry name" value="CHB_HEX_C_1"/>
    <property type="match status" value="1"/>
</dbReference>
<feature type="chain" id="PRO_5046120016" evidence="1">
    <location>
        <begin position="33"/>
        <end position="698"/>
    </location>
</feature>
<sequence length="698" mass="76680">MEKQRKKTFSLLLILVMPFGLFTLSNSNVSNAAQIISVTDTIANNSGILTREKVQDIKASLAPGTVAPGTEVTLSTETPDTTIYYTTDGSTPTESSTKYIGPITIKEAVQIKAIAVKTGLENSEIASFHYTIKKNVISIHDIQGEGHYSPYQGQNVTNIVGIVNFVANNNNFYMQELTPDKNDKTAEGILVYKMPHGVKVGDVVKVSGQVKEWVLEGYKDKLKTDLPVTEINASSIRVTASNQKLPAPVVIGKDRIPPAEVIDNDSFSVFDPEEDGIDFYESLEGMLVQIENAKIVAPQNSGEIVVIPGTMNTNTKAGGLRISENDFNPERIFIDINDKSFITKMGDRFEGSIKGVISYSYSNFKVLSKREELPKLVQGSNERETTTITPNRKKLTIASYNIENFSTQTDDAKVTRLAEAIVKNMKQPDIIGLMEVQDNDGPTDSGTTDANKSAAVLITKIKSLGGPNYTYTDIAPEDKADGGEPGGNIRVGFLYNPDRVSLIKGTKGTATQAVHFQNNKLTLNPGRIDPINPAFCSSRKPLAAQFKFNEKDVIVVANHFNSKLGDYPLFGKIQPPVFHSEEQRIKMANVVNSFVKDIHSKKKDANIVLLGDFNDFEFSEPLKALKGNVLTNMIEKIPAEERYTKNYQGNAQVLDHILVSNNMAANTQVDIVHINSGFMEKHGRASDHDPVLVQTLVK</sequence>
<dbReference type="SUPFAM" id="SSF56219">
    <property type="entry name" value="DNase I-like"/>
    <property type="match status" value="1"/>
</dbReference>
<dbReference type="InterPro" id="IPR005135">
    <property type="entry name" value="Endo/exonuclease/phosphatase"/>
</dbReference>
<dbReference type="InterPro" id="IPR036691">
    <property type="entry name" value="Endo/exonu/phosph_ase_sf"/>
</dbReference>
<comment type="caution">
    <text evidence="4">The sequence shown here is derived from an EMBL/GenBank/DDBJ whole genome shotgun (WGS) entry which is preliminary data.</text>
</comment>
<feature type="signal peptide" evidence="1">
    <location>
        <begin position="1"/>
        <end position="32"/>
    </location>
</feature>
<keyword evidence="1" id="KW-0732">Signal</keyword>
<name>A0ABU8FP20_9BACI</name>
<feature type="domain" description="GH29D-like beta-sandwich" evidence="3">
    <location>
        <begin position="62"/>
        <end position="126"/>
    </location>
</feature>
<protein>
    <submittedName>
        <fullName evidence="4">Chitobiase/beta-hexosaminidase C-terminal domain-containing protein</fullName>
    </submittedName>
</protein>